<dbReference type="InterPro" id="IPR017441">
    <property type="entry name" value="Protein_kinase_ATP_BS"/>
</dbReference>
<dbReference type="FunFam" id="1.10.510.10:FF:000474">
    <property type="entry name" value="Wall-associated receptor kinase 3"/>
    <property type="match status" value="1"/>
</dbReference>
<reference evidence="9 10" key="1">
    <citation type="submission" date="2024-02" db="EMBL/GenBank/DDBJ databases">
        <title>High-quality chromosome-scale genome assembly of Pensacola bahiagrass (Paspalum notatum Flugge var. saurae).</title>
        <authorList>
            <person name="Vega J.M."/>
            <person name="Podio M."/>
            <person name="Orjuela J."/>
            <person name="Siena L.A."/>
            <person name="Pessino S.C."/>
            <person name="Combes M.C."/>
            <person name="Mariac C."/>
            <person name="Albertini E."/>
            <person name="Pupilli F."/>
            <person name="Ortiz J.P.A."/>
            <person name="Leblanc O."/>
        </authorList>
    </citation>
    <scope>NUCLEOTIDE SEQUENCE [LARGE SCALE GENOMIC DNA]</scope>
    <source>
        <strain evidence="9">R1</strain>
        <tissue evidence="9">Leaf</tissue>
    </source>
</reference>
<dbReference type="InterPro" id="IPR001245">
    <property type="entry name" value="Ser-Thr/Tyr_kinase_cat_dom"/>
</dbReference>
<evidence type="ECO:0000313" key="9">
    <source>
        <dbReference type="EMBL" id="WVZ96149.1"/>
    </source>
</evidence>
<evidence type="ECO:0000256" key="3">
    <source>
        <dbReference type="ARBA" id="ARBA00022679"/>
    </source>
</evidence>
<accession>A0AAQ3UPM3</accession>
<dbReference type="GO" id="GO:0004674">
    <property type="term" value="F:protein serine/threonine kinase activity"/>
    <property type="evidence" value="ECO:0007669"/>
    <property type="project" value="UniProtKB-KW"/>
</dbReference>
<dbReference type="SUPFAM" id="SSF56112">
    <property type="entry name" value="Protein kinase-like (PK-like)"/>
    <property type="match status" value="2"/>
</dbReference>
<dbReference type="InterPro" id="IPR000719">
    <property type="entry name" value="Prot_kinase_dom"/>
</dbReference>
<dbReference type="InterPro" id="IPR008271">
    <property type="entry name" value="Ser/Thr_kinase_AS"/>
</dbReference>
<proteinExistence type="predicted"/>
<dbReference type="Gene3D" id="1.10.510.10">
    <property type="entry name" value="Transferase(Phosphotransferase) domain 1"/>
    <property type="match status" value="2"/>
</dbReference>
<keyword evidence="6 7" id="KW-0067">ATP-binding</keyword>
<evidence type="ECO:0000256" key="4">
    <source>
        <dbReference type="ARBA" id="ARBA00022741"/>
    </source>
</evidence>
<dbReference type="GO" id="GO:0005524">
    <property type="term" value="F:ATP binding"/>
    <property type="evidence" value="ECO:0007669"/>
    <property type="project" value="UniProtKB-UniRule"/>
</dbReference>
<evidence type="ECO:0000256" key="5">
    <source>
        <dbReference type="ARBA" id="ARBA00022777"/>
    </source>
</evidence>
<dbReference type="AlphaFoldDB" id="A0AAQ3UPM3"/>
<dbReference type="Gene3D" id="3.30.200.20">
    <property type="entry name" value="Phosphorylase Kinase, domain 1"/>
    <property type="match status" value="2"/>
</dbReference>
<evidence type="ECO:0000256" key="6">
    <source>
        <dbReference type="ARBA" id="ARBA00022840"/>
    </source>
</evidence>
<feature type="domain" description="Protein kinase" evidence="8">
    <location>
        <begin position="403"/>
        <end position="687"/>
    </location>
</feature>
<dbReference type="PANTHER" id="PTHR47983:SF3">
    <property type="entry name" value="OS05G0135800 PROTEIN"/>
    <property type="match status" value="1"/>
</dbReference>
<organism evidence="9 10">
    <name type="scientific">Paspalum notatum var. saurae</name>
    <dbReference type="NCBI Taxonomy" id="547442"/>
    <lineage>
        <taxon>Eukaryota</taxon>
        <taxon>Viridiplantae</taxon>
        <taxon>Streptophyta</taxon>
        <taxon>Embryophyta</taxon>
        <taxon>Tracheophyta</taxon>
        <taxon>Spermatophyta</taxon>
        <taxon>Magnoliopsida</taxon>
        <taxon>Liliopsida</taxon>
        <taxon>Poales</taxon>
        <taxon>Poaceae</taxon>
        <taxon>PACMAD clade</taxon>
        <taxon>Panicoideae</taxon>
        <taxon>Andropogonodae</taxon>
        <taxon>Paspaleae</taxon>
        <taxon>Paspalinae</taxon>
        <taxon>Paspalum</taxon>
    </lineage>
</organism>
<dbReference type="PROSITE" id="PS50011">
    <property type="entry name" value="PROTEIN_KINASE_DOM"/>
    <property type="match status" value="2"/>
</dbReference>
<protein>
    <recommendedName>
        <fullName evidence="8">Protein kinase domain-containing protein</fullName>
    </recommendedName>
</protein>
<keyword evidence="1" id="KW-0723">Serine/threonine-protein kinase</keyword>
<dbReference type="PROSITE" id="PS00107">
    <property type="entry name" value="PROTEIN_KINASE_ATP"/>
    <property type="match status" value="2"/>
</dbReference>
<feature type="domain" description="Protein kinase" evidence="8">
    <location>
        <begin position="42"/>
        <end position="312"/>
    </location>
</feature>
<keyword evidence="2" id="KW-0597">Phosphoprotein</keyword>
<evidence type="ECO:0000259" key="8">
    <source>
        <dbReference type="PROSITE" id="PS50011"/>
    </source>
</evidence>
<keyword evidence="3" id="KW-0808">Transferase</keyword>
<evidence type="ECO:0000313" key="10">
    <source>
        <dbReference type="Proteomes" id="UP001341281"/>
    </source>
</evidence>
<dbReference type="FunFam" id="1.10.510.10:FF:000195">
    <property type="entry name" value="pto-interacting protein 1"/>
    <property type="match status" value="1"/>
</dbReference>
<dbReference type="SMART" id="SM00220">
    <property type="entry name" value="S_TKc"/>
    <property type="match status" value="2"/>
</dbReference>
<keyword evidence="5" id="KW-0418">Kinase</keyword>
<dbReference type="PANTHER" id="PTHR47983">
    <property type="entry name" value="PTO-INTERACTING PROTEIN 1-LIKE"/>
    <property type="match status" value="1"/>
</dbReference>
<gene>
    <name evidence="9" type="ORF">U9M48_041821</name>
</gene>
<dbReference type="Proteomes" id="UP001341281">
    <property type="component" value="Chromosome 10"/>
</dbReference>
<dbReference type="EMBL" id="CP144754">
    <property type="protein sequence ID" value="WVZ96149.1"/>
    <property type="molecule type" value="Genomic_DNA"/>
</dbReference>
<dbReference type="Pfam" id="PF07714">
    <property type="entry name" value="PK_Tyr_Ser-Thr"/>
    <property type="match status" value="2"/>
</dbReference>
<feature type="binding site" evidence="7">
    <location>
        <position position="70"/>
    </location>
    <ligand>
        <name>ATP</name>
        <dbReference type="ChEBI" id="CHEBI:30616"/>
    </ligand>
</feature>
<evidence type="ECO:0000256" key="2">
    <source>
        <dbReference type="ARBA" id="ARBA00022553"/>
    </source>
</evidence>
<dbReference type="FunFam" id="3.30.200.20:FF:000337">
    <property type="entry name" value="Wall-associated receptor kinase 3"/>
    <property type="match status" value="1"/>
</dbReference>
<evidence type="ECO:0000256" key="1">
    <source>
        <dbReference type="ARBA" id="ARBA00022527"/>
    </source>
</evidence>
<dbReference type="InterPro" id="IPR052101">
    <property type="entry name" value="Plant_StressResp_Kinase"/>
</dbReference>
<keyword evidence="10" id="KW-1185">Reference proteome</keyword>
<dbReference type="InterPro" id="IPR011009">
    <property type="entry name" value="Kinase-like_dom_sf"/>
</dbReference>
<name>A0AAQ3UPM3_PASNO</name>
<feature type="binding site" evidence="7">
    <location>
        <position position="432"/>
    </location>
    <ligand>
        <name>ATP</name>
        <dbReference type="ChEBI" id="CHEBI:30616"/>
    </ligand>
</feature>
<evidence type="ECO:0000256" key="7">
    <source>
        <dbReference type="PROSITE-ProRule" id="PRU10141"/>
    </source>
</evidence>
<keyword evidence="4 7" id="KW-0547">Nucleotide-binding</keyword>
<sequence>MDYQGTILKEFFQTNGRQVLERVNNNHTLRYFTENEIRLITNNYSTMLGNGAFGEVYKGMMHDGSPVAVKRYIDRNGSQKEVFAKEVIVHSQINHKNVVRLLGCCTEENALMIVMEFISNGNLSSILHCNSSDDHVPLPLDKRLNIAIGVAEALWCMHSMYSPVLHGDIKPANILLDENLVPKISDFGIARLLCAIGAQRTINITGSLGYMDPAFYENGILTPRSDVYSFGVVLLEIITRKKPACVNITLDQSFSEVLAKGKKVLHMFDKEISGRENLEFLQGIVRLAAKCLQRDVKMRPEMVEVATSLRMIRKAMHGQEENPYPEHHPASKRTRNFVCSPINSTISHSIFTYGNDAYRSFFRGFLRKPQKNDLLMGSQKTCLTWQDALAIPADKILEVTKNFGHEALIGEGSFGRVYFGCLRNGRSAAVKKMDFHNQPDEEFLSQVSMVSRLKHENVVELLGYCANGTLRVLAYEFGTMGSLHDMLHGRKGVKEAQPGPVLSWAQRVKIAVGVAKGLEYLHEKAEPQIIHRKINPNNVLLFDDDVAKIADFDLSNEVPITGAPVRWARCLRHYGTLLGYDAPEYAMAGQLSYKSDVFSFGVVLLELLTGRKAVDGTLPMEQRSLLAWVTPRLGEDKVRQCVDSKLGGDYPFKDVAKFAAVAEVCVQYEAEFRPDMSIVVRALQPLLNYGTSIHPSSGYSDNTKA</sequence>
<dbReference type="PROSITE" id="PS00108">
    <property type="entry name" value="PROTEIN_KINASE_ST"/>
    <property type="match status" value="1"/>
</dbReference>